<dbReference type="Proteomes" id="UP001162162">
    <property type="component" value="Unassembled WGS sequence"/>
</dbReference>
<name>A0AAV8YRP2_9CUCU</name>
<evidence type="ECO:0000313" key="1">
    <source>
        <dbReference type="EMBL" id="KAJ8953328.1"/>
    </source>
</evidence>
<dbReference type="AlphaFoldDB" id="A0AAV8YRP2"/>
<protein>
    <submittedName>
        <fullName evidence="1">Uncharacterized protein</fullName>
    </submittedName>
</protein>
<organism evidence="1 2">
    <name type="scientific">Aromia moschata</name>
    <dbReference type="NCBI Taxonomy" id="1265417"/>
    <lineage>
        <taxon>Eukaryota</taxon>
        <taxon>Metazoa</taxon>
        <taxon>Ecdysozoa</taxon>
        <taxon>Arthropoda</taxon>
        <taxon>Hexapoda</taxon>
        <taxon>Insecta</taxon>
        <taxon>Pterygota</taxon>
        <taxon>Neoptera</taxon>
        <taxon>Endopterygota</taxon>
        <taxon>Coleoptera</taxon>
        <taxon>Polyphaga</taxon>
        <taxon>Cucujiformia</taxon>
        <taxon>Chrysomeloidea</taxon>
        <taxon>Cerambycidae</taxon>
        <taxon>Cerambycinae</taxon>
        <taxon>Callichromatini</taxon>
        <taxon>Aromia</taxon>
    </lineage>
</organism>
<keyword evidence="2" id="KW-1185">Reference proteome</keyword>
<accession>A0AAV8YRP2</accession>
<proteinExistence type="predicted"/>
<reference evidence="1" key="1">
    <citation type="journal article" date="2023" name="Insect Mol. Biol.">
        <title>Genome sequencing provides insights into the evolution of gene families encoding plant cell wall-degrading enzymes in longhorned beetles.</title>
        <authorList>
            <person name="Shin N.R."/>
            <person name="Okamura Y."/>
            <person name="Kirsch R."/>
            <person name="Pauchet Y."/>
        </authorList>
    </citation>
    <scope>NUCLEOTIDE SEQUENCE</scope>
    <source>
        <strain evidence="1">AMC_N1</strain>
    </source>
</reference>
<evidence type="ECO:0000313" key="2">
    <source>
        <dbReference type="Proteomes" id="UP001162162"/>
    </source>
</evidence>
<dbReference type="EMBL" id="JAPWTK010000057">
    <property type="protein sequence ID" value="KAJ8953328.1"/>
    <property type="molecule type" value="Genomic_DNA"/>
</dbReference>
<gene>
    <name evidence="1" type="ORF">NQ318_012123</name>
</gene>
<comment type="caution">
    <text evidence="1">The sequence shown here is derived from an EMBL/GenBank/DDBJ whole genome shotgun (WGS) entry which is preliminary data.</text>
</comment>
<sequence>MYEVCKSSNETGNIASDPATLRRQDLEDLLESCMIQHRIRISQKPEMICFQPGKITWKQLLIVQGQNLAG</sequence>